<sequence length="216" mass="24505">MGLVHEWLQAVLGVRCCCQVDEYSSEIHEVKTDVEAPSEHLLPGDFTVQLHRKSVDVPLFLVEVVEQQLVVAKPLEGIEKDWNSSQTEDLNFVVGQCDRIVSVNGESTNMSKMFFDCNMSQDLNLVVRHPKEISVSLDNPMKMLGLSVLWGSAKADMRITRLERGIVVDWNLQHPEDAIQVGDRIVSVNKTRRDATKMLQQLANQRVLNLIVMRVR</sequence>
<dbReference type="SUPFAM" id="SSF50156">
    <property type="entry name" value="PDZ domain-like"/>
    <property type="match status" value="1"/>
</dbReference>
<evidence type="ECO:0000259" key="1">
    <source>
        <dbReference type="PROSITE" id="PS50106"/>
    </source>
</evidence>
<organism evidence="2">
    <name type="scientific">Noctiluca scintillans</name>
    <name type="common">Sea sparkle</name>
    <name type="synonym">Red tide dinoflagellate</name>
    <dbReference type="NCBI Taxonomy" id="2966"/>
    <lineage>
        <taxon>Eukaryota</taxon>
        <taxon>Sar</taxon>
        <taxon>Alveolata</taxon>
        <taxon>Dinophyceae</taxon>
        <taxon>Noctilucales</taxon>
        <taxon>Noctilucaceae</taxon>
        <taxon>Noctiluca</taxon>
    </lineage>
</organism>
<dbReference type="AlphaFoldDB" id="A0A7S1F2C2"/>
<dbReference type="InterPro" id="IPR036034">
    <property type="entry name" value="PDZ_sf"/>
</dbReference>
<evidence type="ECO:0000313" key="2">
    <source>
        <dbReference type="EMBL" id="CAD8840242.1"/>
    </source>
</evidence>
<dbReference type="PROSITE" id="PS50106">
    <property type="entry name" value="PDZ"/>
    <property type="match status" value="1"/>
</dbReference>
<dbReference type="EMBL" id="HBFQ01020923">
    <property type="protein sequence ID" value="CAD8840242.1"/>
    <property type="molecule type" value="Transcribed_RNA"/>
</dbReference>
<accession>A0A7S1F2C2</accession>
<feature type="domain" description="PDZ" evidence="1">
    <location>
        <begin position="132"/>
        <end position="211"/>
    </location>
</feature>
<protein>
    <recommendedName>
        <fullName evidence="1">PDZ domain-containing protein</fullName>
    </recommendedName>
</protein>
<proteinExistence type="predicted"/>
<reference evidence="2" key="1">
    <citation type="submission" date="2021-01" db="EMBL/GenBank/DDBJ databases">
        <authorList>
            <person name="Corre E."/>
            <person name="Pelletier E."/>
            <person name="Niang G."/>
            <person name="Scheremetjew M."/>
            <person name="Finn R."/>
            <person name="Kale V."/>
            <person name="Holt S."/>
            <person name="Cochrane G."/>
            <person name="Meng A."/>
            <person name="Brown T."/>
            <person name="Cohen L."/>
        </authorList>
    </citation>
    <scope>NUCLEOTIDE SEQUENCE</scope>
</reference>
<dbReference type="InterPro" id="IPR001478">
    <property type="entry name" value="PDZ"/>
</dbReference>
<name>A0A7S1F2C2_NOCSC</name>
<gene>
    <name evidence="2" type="ORF">NSCI0253_LOCUS14590</name>
</gene>